<evidence type="ECO:0000313" key="2">
    <source>
        <dbReference type="Proteomes" id="UP001162501"/>
    </source>
</evidence>
<sequence>MKGSLEQSWAWVKARVSVMELAFSYVSGYSVATLLLQIVVLPSALGLDVQINVHVPDTKGLMLECNSGGWFPSPQMEWRDSRGNVIPYSSKSSSVDGAGLLHLKMSVLLKNSTHSPVTCCICNPVTGQEKRAGVILPDILFKSKCAGMLCENLYLLIYLIILLALLCFSINFSQNRWFVLFSYCIPFLIHGGISPIYLIFKNGVTDSDDLYPLYSTWICDICVILTVLMAFFSVLIFCLLQALEGKTHREGPL</sequence>
<proteinExistence type="predicted"/>
<reference evidence="1" key="1">
    <citation type="submission" date="2023-05" db="EMBL/GenBank/DDBJ databases">
        <authorList>
            <consortium name="ELIXIR-Norway"/>
        </authorList>
    </citation>
    <scope>NUCLEOTIDE SEQUENCE</scope>
</reference>
<protein>
    <submittedName>
        <fullName evidence="1">Uncharacterized protein</fullName>
    </submittedName>
</protein>
<reference evidence="1" key="2">
    <citation type="submission" date="2025-03" db="EMBL/GenBank/DDBJ databases">
        <authorList>
            <consortium name="ELIXIR-Norway"/>
            <consortium name="Elixir Norway"/>
        </authorList>
    </citation>
    <scope>NUCLEOTIDE SEQUENCE</scope>
</reference>
<dbReference type="Proteomes" id="UP001162501">
    <property type="component" value="Chromosome 1"/>
</dbReference>
<dbReference type="EMBL" id="OX596085">
    <property type="protein sequence ID" value="CAM9336020.1"/>
    <property type="molecule type" value="Genomic_DNA"/>
</dbReference>
<name>A0AC59Y304_RANTA</name>
<evidence type="ECO:0000313" key="1">
    <source>
        <dbReference type="EMBL" id="CAM9336020.1"/>
    </source>
</evidence>
<accession>A0AC59Y304</accession>
<gene>
    <name evidence="1" type="ORF">MRATA1EN22A_LOCUS1133</name>
</gene>
<organism evidence="1 2">
    <name type="scientific">Rangifer tarandus platyrhynchus</name>
    <name type="common">Svalbard reindeer</name>
    <dbReference type="NCBI Taxonomy" id="3082113"/>
    <lineage>
        <taxon>Eukaryota</taxon>
        <taxon>Metazoa</taxon>
        <taxon>Chordata</taxon>
        <taxon>Craniata</taxon>
        <taxon>Vertebrata</taxon>
        <taxon>Euteleostomi</taxon>
        <taxon>Mammalia</taxon>
        <taxon>Eutheria</taxon>
        <taxon>Laurasiatheria</taxon>
        <taxon>Artiodactyla</taxon>
        <taxon>Ruminantia</taxon>
        <taxon>Pecora</taxon>
        <taxon>Cervidae</taxon>
        <taxon>Odocoileinae</taxon>
        <taxon>Rangifer</taxon>
    </lineage>
</organism>